<evidence type="ECO:0000256" key="1">
    <source>
        <dbReference type="SAM" id="MobiDB-lite"/>
    </source>
</evidence>
<name>A0A9W9MWG2_9EURO</name>
<protein>
    <submittedName>
        <fullName evidence="2">Uncharacterized protein</fullName>
    </submittedName>
</protein>
<dbReference type="AlphaFoldDB" id="A0A9W9MWG2"/>
<gene>
    <name evidence="2" type="ORF">N7449_003176</name>
</gene>
<reference evidence="2" key="1">
    <citation type="submission" date="2022-11" db="EMBL/GenBank/DDBJ databases">
        <authorList>
            <person name="Petersen C."/>
        </authorList>
    </citation>
    <scope>NUCLEOTIDE SEQUENCE</scope>
    <source>
        <strain evidence="2">IBT 20477</strain>
    </source>
</reference>
<dbReference type="OrthoDB" id="4435242at2759"/>
<proteinExistence type="predicted"/>
<sequence>MSTTRHTVPVPESIPILETRQQLNDMAMQFPLGTLDDRNGGYYLLDYDATVLAVASDSLCEELDASMEAAKRYHSTHPEIDEESESIEPQSVEADSGLSKRSYTHPRCHTHALCRTYSDCHVCSSSYHWCF</sequence>
<comment type="caution">
    <text evidence="2">The sequence shown here is derived from an EMBL/GenBank/DDBJ whole genome shotgun (WGS) entry which is preliminary data.</text>
</comment>
<dbReference type="Proteomes" id="UP001150942">
    <property type="component" value="Unassembled WGS sequence"/>
</dbReference>
<keyword evidence="3" id="KW-1185">Reference proteome</keyword>
<accession>A0A9W9MWG2</accession>
<reference evidence="2" key="2">
    <citation type="journal article" date="2023" name="IMA Fungus">
        <title>Comparative genomic study of the Penicillium genus elucidates a diverse pangenome and 15 lateral gene transfer events.</title>
        <authorList>
            <person name="Petersen C."/>
            <person name="Sorensen T."/>
            <person name="Nielsen M.R."/>
            <person name="Sondergaard T.E."/>
            <person name="Sorensen J.L."/>
            <person name="Fitzpatrick D.A."/>
            <person name="Frisvad J.C."/>
            <person name="Nielsen K.L."/>
        </authorList>
    </citation>
    <scope>NUCLEOTIDE SEQUENCE</scope>
    <source>
        <strain evidence="2">IBT 20477</strain>
    </source>
</reference>
<feature type="region of interest" description="Disordered" evidence="1">
    <location>
        <begin position="73"/>
        <end position="101"/>
    </location>
</feature>
<organism evidence="2 3">
    <name type="scientific">Penicillium cf. viridicatum</name>
    <dbReference type="NCBI Taxonomy" id="2972119"/>
    <lineage>
        <taxon>Eukaryota</taxon>
        <taxon>Fungi</taxon>
        <taxon>Dikarya</taxon>
        <taxon>Ascomycota</taxon>
        <taxon>Pezizomycotina</taxon>
        <taxon>Eurotiomycetes</taxon>
        <taxon>Eurotiomycetidae</taxon>
        <taxon>Eurotiales</taxon>
        <taxon>Aspergillaceae</taxon>
        <taxon>Penicillium</taxon>
    </lineage>
</organism>
<dbReference type="EMBL" id="JAPQKQ010000002">
    <property type="protein sequence ID" value="KAJ5208797.1"/>
    <property type="molecule type" value="Genomic_DNA"/>
</dbReference>
<evidence type="ECO:0000313" key="3">
    <source>
        <dbReference type="Proteomes" id="UP001150942"/>
    </source>
</evidence>
<evidence type="ECO:0000313" key="2">
    <source>
        <dbReference type="EMBL" id="KAJ5208797.1"/>
    </source>
</evidence>